<accession>A0A8K0STZ2</accession>
<reference evidence="3" key="1">
    <citation type="journal article" date="2021" name="Nat. Commun.">
        <title>Genetic determinants of endophytism in the Arabidopsis root mycobiome.</title>
        <authorList>
            <person name="Mesny F."/>
            <person name="Miyauchi S."/>
            <person name="Thiergart T."/>
            <person name="Pickel B."/>
            <person name="Atanasova L."/>
            <person name="Karlsson M."/>
            <person name="Huettel B."/>
            <person name="Barry K.W."/>
            <person name="Haridas S."/>
            <person name="Chen C."/>
            <person name="Bauer D."/>
            <person name="Andreopoulos W."/>
            <person name="Pangilinan J."/>
            <person name="LaButti K."/>
            <person name="Riley R."/>
            <person name="Lipzen A."/>
            <person name="Clum A."/>
            <person name="Drula E."/>
            <person name="Henrissat B."/>
            <person name="Kohler A."/>
            <person name="Grigoriev I.V."/>
            <person name="Martin F.M."/>
            <person name="Hacquard S."/>
        </authorList>
    </citation>
    <scope>NUCLEOTIDE SEQUENCE</scope>
    <source>
        <strain evidence="3">MPI-CAGE-CH-0235</strain>
    </source>
</reference>
<dbReference type="OrthoDB" id="3246050at2759"/>
<organism evidence="3 4">
    <name type="scientific">Stachybotrys elegans</name>
    <dbReference type="NCBI Taxonomy" id="80388"/>
    <lineage>
        <taxon>Eukaryota</taxon>
        <taxon>Fungi</taxon>
        <taxon>Dikarya</taxon>
        <taxon>Ascomycota</taxon>
        <taxon>Pezizomycotina</taxon>
        <taxon>Sordariomycetes</taxon>
        <taxon>Hypocreomycetidae</taxon>
        <taxon>Hypocreales</taxon>
        <taxon>Stachybotryaceae</taxon>
        <taxon>Stachybotrys</taxon>
    </lineage>
</organism>
<keyword evidence="4" id="KW-1185">Reference proteome</keyword>
<evidence type="ECO:0000313" key="3">
    <source>
        <dbReference type="EMBL" id="KAH7319906.1"/>
    </source>
</evidence>
<feature type="domain" description="DUF7053" evidence="2">
    <location>
        <begin position="2"/>
        <end position="171"/>
    </location>
</feature>
<dbReference type="PANTHER" id="PTHR38117:SF2">
    <property type="entry name" value="NACHT AND WD40 DOMAIN PROTEIN"/>
    <property type="match status" value="1"/>
</dbReference>
<proteinExistence type="predicted"/>
<evidence type="ECO:0000259" key="2">
    <source>
        <dbReference type="Pfam" id="PF23155"/>
    </source>
</evidence>
<evidence type="ECO:0000256" key="1">
    <source>
        <dbReference type="SAM" id="MobiDB-lite"/>
    </source>
</evidence>
<sequence length="376" mass="41330">MSKRTFITNISPLPPGVTRERAIEFLHDHLEMIDLNPLIKERHIIDPPDYAEPEERRCTWYSLTDKISYLPGGVMTGDVTYTCAFHDLPLGIQTHCFAPMGLDIREKWSIGGTLPGEPSAPVELGLGAPATGLYIREDIEMRCNIFMTAFVKKTLQKAHSVLVDRLAYKASLAASDASTPNLTTASASAPSSSIDLNSSPRPSFQSNVTQSSWQSAHSRDDSAASYHSTGNRPYAVPHIARPVAHSAPQPHPNSHPHPQPLQSMPVNRLPAGSWPQQHPPPSQQKEQQPWRASDVPTRSDTVYNGPSKPQDYAQLAGLNPFNEENSHPPPPMPQNIPAHLAAQYRPYRPPTELSAAPPSAINANQQSQRPFVAELE</sequence>
<protein>
    <recommendedName>
        <fullName evidence="2">DUF7053 domain-containing protein</fullName>
    </recommendedName>
</protein>
<dbReference type="Pfam" id="PF23155">
    <property type="entry name" value="DUF7053"/>
    <property type="match status" value="1"/>
</dbReference>
<evidence type="ECO:0000313" key="4">
    <source>
        <dbReference type="Proteomes" id="UP000813444"/>
    </source>
</evidence>
<dbReference type="AlphaFoldDB" id="A0A8K0STZ2"/>
<feature type="compositionally biased region" description="Low complexity" evidence="1">
    <location>
        <begin position="179"/>
        <end position="203"/>
    </location>
</feature>
<dbReference type="InterPro" id="IPR055481">
    <property type="entry name" value="DUF7053"/>
</dbReference>
<dbReference type="PANTHER" id="PTHR38117">
    <property type="entry name" value="NACHT AND WD40 DOMAIN PROTEIN"/>
    <property type="match status" value="1"/>
</dbReference>
<dbReference type="Proteomes" id="UP000813444">
    <property type="component" value="Unassembled WGS sequence"/>
</dbReference>
<name>A0A8K0STZ2_9HYPO</name>
<comment type="caution">
    <text evidence="3">The sequence shown here is derived from an EMBL/GenBank/DDBJ whole genome shotgun (WGS) entry which is preliminary data.</text>
</comment>
<gene>
    <name evidence="3" type="ORF">B0I35DRAFT_408649</name>
</gene>
<feature type="region of interest" description="Disordered" evidence="1">
    <location>
        <begin position="179"/>
        <end position="376"/>
    </location>
</feature>
<feature type="compositionally biased region" description="Polar residues" evidence="1">
    <location>
        <begin position="204"/>
        <end position="216"/>
    </location>
</feature>
<dbReference type="EMBL" id="JAGPNK010000006">
    <property type="protein sequence ID" value="KAH7319906.1"/>
    <property type="molecule type" value="Genomic_DNA"/>
</dbReference>
<feature type="compositionally biased region" description="Pro residues" evidence="1">
    <location>
        <begin position="249"/>
        <end position="259"/>
    </location>
</feature>